<dbReference type="EMBL" id="JBHSFV010000013">
    <property type="protein sequence ID" value="MFC4635982.1"/>
    <property type="molecule type" value="Genomic_DNA"/>
</dbReference>
<keyword evidence="2" id="KW-1185">Reference proteome</keyword>
<organism evidence="1 2">
    <name type="scientific">Dokdonia ponticola</name>
    <dbReference type="NCBI Taxonomy" id="2041041"/>
    <lineage>
        <taxon>Bacteria</taxon>
        <taxon>Pseudomonadati</taxon>
        <taxon>Bacteroidota</taxon>
        <taxon>Flavobacteriia</taxon>
        <taxon>Flavobacteriales</taxon>
        <taxon>Flavobacteriaceae</taxon>
        <taxon>Dokdonia</taxon>
    </lineage>
</organism>
<accession>A0ABV9I1I6</accession>
<evidence type="ECO:0000313" key="2">
    <source>
        <dbReference type="Proteomes" id="UP001596043"/>
    </source>
</evidence>
<evidence type="ECO:0000313" key="1">
    <source>
        <dbReference type="EMBL" id="MFC4635982.1"/>
    </source>
</evidence>
<dbReference type="PANTHER" id="PTHR42754">
    <property type="entry name" value="ENDOGLUCANASE"/>
    <property type="match status" value="1"/>
</dbReference>
<dbReference type="PANTHER" id="PTHR42754:SF1">
    <property type="entry name" value="LIPOPROTEIN"/>
    <property type="match status" value="1"/>
</dbReference>
<gene>
    <name evidence="1" type="ORF">ACFO3O_18870</name>
</gene>
<proteinExistence type="predicted"/>
<dbReference type="RefSeq" id="WP_379981737.1">
    <property type="nucleotide sequence ID" value="NZ_JBHSFV010000013.1"/>
</dbReference>
<reference evidence="2" key="1">
    <citation type="journal article" date="2019" name="Int. J. Syst. Evol. Microbiol.">
        <title>The Global Catalogue of Microorganisms (GCM) 10K type strain sequencing project: providing services to taxonomists for standard genome sequencing and annotation.</title>
        <authorList>
            <consortium name="The Broad Institute Genomics Platform"/>
            <consortium name="The Broad Institute Genome Sequencing Center for Infectious Disease"/>
            <person name="Wu L."/>
            <person name="Ma J."/>
        </authorList>
    </citation>
    <scope>NUCLEOTIDE SEQUENCE [LARGE SCALE GENOMIC DNA]</scope>
    <source>
        <strain evidence="2">YJ-61-S</strain>
    </source>
</reference>
<comment type="caution">
    <text evidence="1">The sequence shown here is derived from an EMBL/GenBank/DDBJ whole genome shotgun (WGS) entry which is preliminary data.</text>
</comment>
<name>A0ABV9I1I6_9FLAO</name>
<protein>
    <submittedName>
        <fullName evidence="1">Uncharacterized protein</fullName>
    </submittedName>
</protein>
<sequence>MANDNFNSSSASINDNCRYVSTFRSDINNSSYSKIEYTTVGFITIGRKNTSGLITFFSTNGQILWNKTYTYSDKELGLIGFEALTDDSGFIVFGSYKTGEPNRSHLVVFRIDTMGNVAWSKLLHSSNTRFGRRMIRLEGGSSIDTFVISGWYNEHSQVDDVELFKIDANGNLLEAKNVYFLPGGDEQIYGMDSVSDGFVISGSAAQGMVMRFDKDINFLWGRGLGPFHYVSNIAYVGTTSPSVPTENFLLYGFYHNQNIIYVTHFNELDSTLNVKEFDVSSYNLGSTLSSGVTLTRDEISGAIFLVLVFSSQSSSLVIKLDENLNELWKKRLNIADISVISRLITNGTDILLSGYVVEDEIGVALVAKTDSDLNSCITEDLPLTITTTEEFAVVDIFPEVGNLSTTYQDISLDVNNISLERTDICSENCNNSIVISDLTSLQSPNFYLQASGSNGTDSSAGKHLRWMFRGALGDKHLPKGNHATNTINFNKPNDFVRVYKAPYVQKKIRLDFTVQTPEVVDSSNYLWIYRVEGKELYLHFRNTVKYDDVLGTISPFNESGLFLVGYGEELYELESKQDLFFAARINFTEVNENSVYLAETLSVPENTLIADKIVSSRRAYSSTDLSGAPVVRLICENGRSIRARAVSCGVGSIDLEFYADTITHVNETSGWEVLGEFALSREDTTVFTQLEPNDGDVHGVWQRFNDNDFVNITNYQEKWNAIPEEGDRNIKQVVEQYIDLSDDINNPTAIEEVPLGNDPTDPYDVVQVSNLDLLTIASYDYHIARMLGLGILDISEDDTFLYVAEYVTYGDLEDGLGAREVHHLSMSLPTSNQDSRLPIPVQIDMITPGAFIGTDSDEPSAITGEDGYTHDGLARYVSLYAEASPEDYVNVPFFNTTEDIDLSTITYPIYAGLEYKLGNEDWQKPELSHDTRYSNVVPDGEVAHFETRFINIPSTQAPFYVHRQTVSGTHTYKSYGINWFSRSRLGEETSIETVLVPTNPLLPPSSTNALLIRNEYPLLLTSESEQERLNAIPESNDPDNPSDKTLIRLSFNYHSAQELKSYQVPLDSTISNEDLENTDTLFPNGQEIFANAIDVFFRNEVPNNVSGQIVGDIVDDAINDLLSIIETGSYNVSSNNTTIDPVITPGTEDNFVGGVFIQGSQRFIIHEVSQGTNGPVFTVYKKVISESIVNGGMPSDTAEAVEIPAIEGDGFFMAIENMQTPASWGTPNPLGMQVQVGPTDEIHREVLTFTDSDGVETRQLQKTRGIWDTATVTPVLEPGYDDQGVQGEYHQGLYKFEFNTKTLEQHPQFSTDNNSVEWFRGSICVFSNDAYNGGNPIKPRRVLSVLKIENIIPLGATTGENVVVYAHDPSFIQGDTSYDEIQTGVNIEVNFYPGYKVYLYADPAYNITEDAILPAEGEGMRNSIFGFRSKDSDGACEGLNTPCVSKISVPNVLFAQEIIEPLPPKQPLGGTFATRPDFFGRSTFTFTTKYDHKPHGVLFYRSNEEALLNALYTKTTMLSIRESLKLLGGNDGIWVTDRWKNFLDFGILESNGDYNFYPPEEDAENRFKFPHPDKPAFFDWANQVRHNLGLDPLDVGPDNTVPIGDERIFSFVKGAIYNAFVPLTEIPIIYQHIKLEPYQPQSKKQVIRDRNGGILSPTDPEFDMAPMMKIINEAPHETLYTDFNLDGTSNNLYFYGAKELGTQLTMSAFSPFLGPIKLVNTNAPEQPEVKRIMPVLSNQVLGITPKIQLEINAYPEVQNIQRLTVYRTTNRLYAQSVRTMEKVKVIDLTQEGYVGQSVLKVYDDFSDLSEVPYGEGLYYRITVSRAVTYTDKNGNLVDDFAPSQASIIVATMIVESKSPASPELSYEATISSFSNTTSTSVVLTAVRLSWEKQAYNAKYHLYKMNSQGNWYKIHELQTNDSQIEVSLSETNTESPLLLVQDTEGLNRYHHFKVITENTSGMLSTEEKILTLPDTVLPDNGTYPATGIGSMDVGTTFTIN</sequence>
<dbReference type="Proteomes" id="UP001596043">
    <property type="component" value="Unassembled WGS sequence"/>
</dbReference>